<feature type="domain" description="MalT-like TPR region" evidence="9">
    <location>
        <begin position="144"/>
        <end position="320"/>
    </location>
</feature>
<feature type="repeat" description="TPR" evidence="6">
    <location>
        <begin position="144"/>
        <end position="177"/>
    </location>
</feature>
<evidence type="ECO:0000256" key="5">
    <source>
        <dbReference type="ARBA" id="ARBA00038253"/>
    </source>
</evidence>
<dbReference type="InterPro" id="IPR036457">
    <property type="entry name" value="PPM-type-like_dom_sf"/>
</dbReference>
<dbReference type="Gene3D" id="1.25.40.10">
    <property type="entry name" value="Tetratricopeptide repeat domain"/>
    <property type="match status" value="1"/>
</dbReference>
<dbReference type="Pfam" id="PF17874">
    <property type="entry name" value="TPR_MalT"/>
    <property type="match status" value="1"/>
</dbReference>
<dbReference type="PROSITE" id="PS50005">
    <property type="entry name" value="TPR"/>
    <property type="match status" value="2"/>
</dbReference>
<dbReference type="Pfam" id="PF07228">
    <property type="entry name" value="SpoIIE"/>
    <property type="match status" value="1"/>
</dbReference>
<feature type="repeat" description="TPR" evidence="6">
    <location>
        <begin position="184"/>
        <end position="217"/>
    </location>
</feature>
<organism evidence="10 11">
    <name type="scientific">Flammeovirga aprica JL-4</name>
    <dbReference type="NCBI Taxonomy" id="694437"/>
    <lineage>
        <taxon>Bacteria</taxon>
        <taxon>Pseudomonadati</taxon>
        <taxon>Bacteroidota</taxon>
        <taxon>Cytophagia</taxon>
        <taxon>Cytophagales</taxon>
        <taxon>Flammeovirgaceae</taxon>
        <taxon>Flammeovirga</taxon>
    </lineage>
</organism>
<keyword evidence="4 6" id="KW-0802">TPR repeat</keyword>
<accession>A0A7X9RW44</accession>
<dbReference type="Gene3D" id="3.60.40.10">
    <property type="entry name" value="PPM-type phosphatase domain"/>
    <property type="match status" value="1"/>
</dbReference>
<evidence type="ECO:0000256" key="3">
    <source>
        <dbReference type="ARBA" id="ARBA00022737"/>
    </source>
</evidence>
<dbReference type="InterPro" id="IPR051476">
    <property type="entry name" value="Bac_ResReg_Asp_Phosphatase"/>
</dbReference>
<evidence type="ECO:0000259" key="8">
    <source>
        <dbReference type="Pfam" id="PF07228"/>
    </source>
</evidence>
<evidence type="ECO:0000313" key="10">
    <source>
        <dbReference type="EMBL" id="NME69812.1"/>
    </source>
</evidence>
<dbReference type="InterPro" id="IPR041617">
    <property type="entry name" value="TPR_MalT"/>
</dbReference>
<evidence type="ECO:0000256" key="4">
    <source>
        <dbReference type="ARBA" id="ARBA00022803"/>
    </source>
</evidence>
<dbReference type="SMART" id="SM00028">
    <property type="entry name" value="TPR"/>
    <property type="match status" value="5"/>
</dbReference>
<evidence type="ECO:0000256" key="7">
    <source>
        <dbReference type="SAM" id="Phobius"/>
    </source>
</evidence>
<dbReference type="SUPFAM" id="SSF48452">
    <property type="entry name" value="TPR-like"/>
    <property type="match status" value="2"/>
</dbReference>
<comment type="subcellular location">
    <subcellularLocation>
        <location evidence="1">Cytoplasm</location>
    </subcellularLocation>
</comment>
<keyword evidence="7" id="KW-1133">Transmembrane helix</keyword>
<comment type="similarity">
    <text evidence="5">Belongs to the Rap family.</text>
</comment>
<dbReference type="InterPro" id="IPR019734">
    <property type="entry name" value="TPR_rpt"/>
</dbReference>
<dbReference type="PANTHER" id="PTHR46630:SF1">
    <property type="entry name" value="TETRATRICOPEPTIDE REPEAT PROTEIN 29"/>
    <property type="match status" value="1"/>
</dbReference>
<dbReference type="AlphaFoldDB" id="A0A7X9RW44"/>
<evidence type="ECO:0000313" key="11">
    <source>
        <dbReference type="Proteomes" id="UP000576082"/>
    </source>
</evidence>
<keyword evidence="7" id="KW-0472">Membrane</keyword>
<dbReference type="PROSITE" id="PS50293">
    <property type="entry name" value="TPR_REGION"/>
    <property type="match status" value="1"/>
</dbReference>
<keyword evidence="7" id="KW-0812">Transmembrane</keyword>
<evidence type="ECO:0000256" key="1">
    <source>
        <dbReference type="ARBA" id="ARBA00004496"/>
    </source>
</evidence>
<reference evidence="10 11" key="1">
    <citation type="submission" date="2020-04" db="EMBL/GenBank/DDBJ databases">
        <title>Flammeovirga sp. SR4, a novel species isolated from seawater.</title>
        <authorList>
            <person name="Wang X."/>
        </authorList>
    </citation>
    <scope>NUCLEOTIDE SEQUENCE [LARGE SCALE GENOMIC DNA]</scope>
    <source>
        <strain evidence="10 11">ATCC 23126</strain>
    </source>
</reference>
<dbReference type="RefSeq" id="WP_169658068.1">
    <property type="nucleotide sequence ID" value="NZ_JABANE010000049.1"/>
</dbReference>
<comment type="caution">
    <text evidence="10">The sequence shown here is derived from an EMBL/GenBank/DDBJ whole genome shotgun (WGS) entry which is preliminary data.</text>
</comment>
<dbReference type="GO" id="GO:0005737">
    <property type="term" value="C:cytoplasm"/>
    <property type="evidence" value="ECO:0007669"/>
    <property type="project" value="UniProtKB-SubCell"/>
</dbReference>
<keyword evidence="3" id="KW-0677">Repeat</keyword>
<keyword evidence="2" id="KW-0963">Cytoplasm</keyword>
<evidence type="ECO:0000256" key="6">
    <source>
        <dbReference type="PROSITE-ProRule" id="PRU00339"/>
    </source>
</evidence>
<protein>
    <submittedName>
        <fullName evidence="10">Tetratricopeptide repeat protein</fullName>
    </submittedName>
</protein>
<keyword evidence="11" id="KW-1185">Reference proteome</keyword>
<evidence type="ECO:0000259" key="9">
    <source>
        <dbReference type="Pfam" id="PF17874"/>
    </source>
</evidence>
<evidence type="ECO:0000256" key="2">
    <source>
        <dbReference type="ARBA" id="ARBA00022490"/>
    </source>
</evidence>
<dbReference type="InterPro" id="IPR011990">
    <property type="entry name" value="TPR-like_helical_dom_sf"/>
</dbReference>
<name>A0A7X9RW44_9BACT</name>
<gene>
    <name evidence="10" type="ORF">HHU12_17685</name>
</gene>
<dbReference type="InterPro" id="IPR001932">
    <property type="entry name" value="PPM-type_phosphatase-like_dom"/>
</dbReference>
<sequence>MDKIPKFDSLLTVFESKETSDSVRIGTALQLAWLYRNVSPDNAYLYAKIAEDLSKQNQFEKFEIRAISYGGIALRNRGEYQNAMNLFMQALEKSTTIQSLEDEGYAHINIASVNIYQNNYNEAIIHLELAEVISKQLKDKRMLGYVLTNYGRVYFSTELFKKAVDSFNEALDLRKRENDLYGQIVTYSDMGTVYAETGQYEEALRYLQLSLELNEKNNEDADTMVGTLIDMARIYRNQGNYNKAKELAEKAANISVRIRAKHMALNAFLELKTVERAKGRYKKALEYDDLIEAYKDSIFNEEIRLKLAEINVRYLVAQREKENEILKKDQKINEIIIERHTIILFGSFVLIFVLCLFVYYLYRENKNKRVINHTLHIQKSELELQSKEIHRINDLLQAKSQDIMDSINYAKGIQKAILPSWAHVKTFLPNSFVYFEPRDIVSGDFYWFKNIDNSKGILIAADCTGHGVPGGFMSMVGETALEYIVDSQKIYYPSQILEELHARLSSILRQKKSGNMDGMDVSVCLIDNTNNTVQYAGAGMSMTIVDNNKHQIIKGASRGVGGVSTFSTCETHTFDYTPQKMFFIYSDGYADQFGGPKGKKLKSPNFRKILEACSRLPIKDQKQFMKTQFESWKQDEEQVDDVMIIGFTK</sequence>
<dbReference type="EMBL" id="JABANE010000049">
    <property type="protein sequence ID" value="NME69812.1"/>
    <property type="molecule type" value="Genomic_DNA"/>
</dbReference>
<feature type="domain" description="PPM-type phosphatase" evidence="8">
    <location>
        <begin position="457"/>
        <end position="645"/>
    </location>
</feature>
<dbReference type="Proteomes" id="UP000576082">
    <property type="component" value="Unassembled WGS sequence"/>
</dbReference>
<feature type="transmembrane region" description="Helical" evidence="7">
    <location>
        <begin position="342"/>
        <end position="362"/>
    </location>
</feature>
<dbReference type="PANTHER" id="PTHR46630">
    <property type="entry name" value="TETRATRICOPEPTIDE REPEAT PROTEIN 29"/>
    <property type="match status" value="1"/>
</dbReference>
<proteinExistence type="inferred from homology"/>